<reference evidence="5 6" key="1">
    <citation type="submission" date="2014-10" db="EMBL/GenBank/DDBJ databases">
        <title>Kaistella jeonii genome.</title>
        <authorList>
            <person name="Clayton J.T."/>
            <person name="Newman J.D."/>
        </authorList>
    </citation>
    <scope>NUCLEOTIDE SEQUENCE [LARGE SCALE GENOMIC DNA]</scope>
    <source>
        <strain evidence="5 6">DSM 17048</strain>
    </source>
</reference>
<organism evidence="5 6">
    <name type="scientific">Kaistella jeonii</name>
    <dbReference type="NCBI Taxonomy" id="266749"/>
    <lineage>
        <taxon>Bacteria</taxon>
        <taxon>Pseudomonadati</taxon>
        <taxon>Bacteroidota</taxon>
        <taxon>Flavobacteriia</taxon>
        <taxon>Flavobacteriales</taxon>
        <taxon>Weeksellaceae</taxon>
        <taxon>Chryseobacterium group</taxon>
        <taxon>Kaistella</taxon>
    </lineage>
</organism>
<evidence type="ECO:0000256" key="1">
    <source>
        <dbReference type="ARBA" id="ARBA00022729"/>
    </source>
</evidence>
<feature type="domain" description="Calcineurin-like phosphoesterase" evidence="4">
    <location>
        <begin position="52"/>
        <end position="310"/>
    </location>
</feature>
<dbReference type="GO" id="GO:0016787">
    <property type="term" value="F:hydrolase activity"/>
    <property type="evidence" value="ECO:0007669"/>
    <property type="project" value="UniProtKB-KW"/>
</dbReference>
<keyword evidence="6" id="KW-1185">Reference proteome</keyword>
<dbReference type="AlphaFoldDB" id="A0A0C1FJU9"/>
<dbReference type="Pfam" id="PF00149">
    <property type="entry name" value="Metallophos"/>
    <property type="match status" value="1"/>
</dbReference>
<keyword evidence="2" id="KW-0378">Hydrolase</keyword>
<dbReference type="PANTHER" id="PTHR10161:SF14">
    <property type="entry name" value="TARTRATE-RESISTANT ACID PHOSPHATASE TYPE 5"/>
    <property type="match status" value="1"/>
</dbReference>
<accession>A0A0C1FJU9</accession>
<dbReference type="OrthoDB" id="333971at2"/>
<evidence type="ECO:0000256" key="3">
    <source>
        <dbReference type="SAM" id="SignalP"/>
    </source>
</evidence>
<dbReference type="InterPro" id="IPR004843">
    <property type="entry name" value="Calcineurin-like_PHP"/>
</dbReference>
<dbReference type="Proteomes" id="UP000031473">
    <property type="component" value="Unassembled WGS sequence"/>
</dbReference>
<dbReference type="RefSeq" id="WP_039353459.1">
    <property type="nucleotide sequence ID" value="NZ_FOLA01000011.1"/>
</dbReference>
<evidence type="ECO:0000313" key="6">
    <source>
        <dbReference type="Proteomes" id="UP000031473"/>
    </source>
</evidence>
<dbReference type="EMBL" id="JSYL01000009">
    <property type="protein sequence ID" value="KIA88199.1"/>
    <property type="molecule type" value="Genomic_DNA"/>
</dbReference>
<evidence type="ECO:0000256" key="2">
    <source>
        <dbReference type="ARBA" id="ARBA00022801"/>
    </source>
</evidence>
<gene>
    <name evidence="5" type="ORF">OA86_11800</name>
</gene>
<comment type="caution">
    <text evidence="5">The sequence shown here is derived from an EMBL/GenBank/DDBJ whole genome shotgun (WGS) entry which is preliminary data.</text>
</comment>
<sequence>MNFKPNFVKYYAIIYCLAFVFSLNSCATYDLKKGKSLQISSTKTELTNEDYRVFLVGDVGNADDPQAQKTLDLLHTKLDSADKNSILIFLGDNIYPLGMPAEDSKSYPLAKEKLENQLKITKNFKGKTLFIPGNHDWYHGLEGLKAQEKFVENYMKDKDAFLPNNGCPIEDINLSDDIKLIAIDTEWYLINWNNHPEINKKCRIKSREDFWTEVEDLIKKNQNKTIIIAQHHPIISTGTHAGYTSLKDNIYPFRSKIPLPIITFGLNILRTASGASIEDLNNLHYSEYTNRMKNLIQNNDNIIVVSGHDHNLQYHEQDDIRQIVSGAGSKSDPATIAKHTDLSFGNSGFVVMDILKSEKITAEYFSTTNANLKSLANIEVRSEKSENTNTNYFNQFPKTIKSSIYPKKMTEKGFVYRFLLGDHYRKEYGIQIEVPVVDLQNLKGGLKPIRAGGGHQSNSLRLINPNGQEFAMRAMKKSAVRFLNTVAFKNSTVGNQFDQTYAEDFLLDFYTTSQPYAPFAIGNLAEKLYIYHNDPKLYYVPKQPILGKYNTDYGNELYMIEERFSDDPVTLKKYNADDIASTDDVLKNLRTSPKYEVDEKTWIRVRLFDMLIGDWDRHEDQWKWLERKKDGKVIYEPIPRDRDQAFSKYDGLLFRLIMSDPALRHMQTFKEKIQNVKWFNREAYPIDLIFTKNSNLQDWLKEADFIIENLSDQDIESAFNNLPKEVNDSSIDKIKSILKIRKTQLKDYAKIYFNVLQKKIVLTGTEKIDDFKIIKKERKIEISQYFTDKNGDEKLVFQNTYDERNTREIWIYGLNEDDIFDVQGSGKSKITIRLIGGQNNDVYKVEDGKRVKIYDFKSSNNTYKADRKTQRNISDNYEINTYDYKKPKYNYFTQYGNFGYHPDFGVKVGVTFDYTVNNFILNPYTEKHKLKINYYTETEGFDVIYNGIFKKAIGNFDFNIDALYTTPFFTQNFFGLSNKSSYDKEIREESYNRVRIEQLHFSPSISETGWLNFTNLFTLKFEHNKVDRTPNRFVSEPLNINLNAFSTQKFASMRYRLSYENYNSKSFPTLGMNMILESEWKTNLEETRKNYFMLFGQLDVIHRITNNEKLVFANGTKMQWINNNNFEFYQASTIGGSNDLRAYRAERFSGKSSFSNSSDVRLNLGQLKNPILPINYGIFGGYDVGRVWNNGEFSKKWHQSVGGGLWLSLAESITGKINFFYGSDGTLFSFNFGLNF</sequence>
<keyword evidence="1 3" id="KW-0732">Signal</keyword>
<dbReference type="InterPro" id="IPR051558">
    <property type="entry name" value="Metallophosphoesterase_PAP"/>
</dbReference>
<proteinExistence type="predicted"/>
<name>A0A0C1FJU9_9FLAO</name>
<protein>
    <submittedName>
        <fullName evidence="5">Metallophosphoesterase</fullName>
    </submittedName>
</protein>
<evidence type="ECO:0000313" key="5">
    <source>
        <dbReference type="EMBL" id="KIA88199.1"/>
    </source>
</evidence>
<dbReference type="STRING" id="266749.SAMN05421876_11116"/>
<evidence type="ECO:0000259" key="4">
    <source>
        <dbReference type="Pfam" id="PF00149"/>
    </source>
</evidence>
<feature type="chain" id="PRO_5030004973" evidence="3">
    <location>
        <begin position="28"/>
        <end position="1236"/>
    </location>
</feature>
<dbReference type="PANTHER" id="PTHR10161">
    <property type="entry name" value="TARTRATE-RESISTANT ACID PHOSPHATASE TYPE 5"/>
    <property type="match status" value="1"/>
</dbReference>
<dbReference type="SUPFAM" id="SSF56300">
    <property type="entry name" value="Metallo-dependent phosphatases"/>
    <property type="match status" value="1"/>
</dbReference>
<dbReference type="InterPro" id="IPR029052">
    <property type="entry name" value="Metallo-depent_PP-like"/>
</dbReference>
<feature type="signal peptide" evidence="3">
    <location>
        <begin position="1"/>
        <end position="27"/>
    </location>
</feature>
<dbReference type="Gene3D" id="3.60.21.10">
    <property type="match status" value="1"/>
</dbReference>